<evidence type="ECO:0000256" key="1">
    <source>
        <dbReference type="ARBA" id="ARBA00022741"/>
    </source>
</evidence>
<dbReference type="RefSeq" id="WP_075370121.1">
    <property type="nucleotide sequence ID" value="NZ_MSDQ01000037.1"/>
</dbReference>
<dbReference type="Proteomes" id="UP000186806">
    <property type="component" value="Unassembled WGS sequence"/>
</dbReference>
<dbReference type="InterPro" id="IPR029000">
    <property type="entry name" value="Cyclophilin-like_dom_sf"/>
</dbReference>
<evidence type="ECO:0000259" key="5">
    <source>
        <dbReference type="SMART" id="SM00796"/>
    </source>
</evidence>
<evidence type="ECO:0000256" key="2">
    <source>
        <dbReference type="ARBA" id="ARBA00022801"/>
    </source>
</evidence>
<evidence type="ECO:0000313" key="7">
    <source>
        <dbReference type="Proteomes" id="UP000186806"/>
    </source>
</evidence>
<feature type="domain" description="Carboxyltransferase" evidence="5">
    <location>
        <begin position="12"/>
        <end position="213"/>
    </location>
</feature>
<dbReference type="SUPFAM" id="SSF50891">
    <property type="entry name" value="Cyclophilin-like"/>
    <property type="match status" value="1"/>
</dbReference>
<keyword evidence="7" id="KW-1185">Reference proteome</keyword>
<dbReference type="GO" id="GO:0016787">
    <property type="term" value="F:hydrolase activity"/>
    <property type="evidence" value="ECO:0007669"/>
    <property type="project" value="UniProtKB-KW"/>
</dbReference>
<dbReference type="PANTHER" id="PTHR34698">
    <property type="entry name" value="5-OXOPROLINASE SUBUNIT B"/>
    <property type="match status" value="1"/>
</dbReference>
<dbReference type="Pfam" id="PF02682">
    <property type="entry name" value="CT_C_D"/>
    <property type="match status" value="1"/>
</dbReference>
<dbReference type="InterPro" id="IPR003833">
    <property type="entry name" value="CT_C_D"/>
</dbReference>
<dbReference type="PANTHER" id="PTHR34698:SF2">
    <property type="entry name" value="5-OXOPROLINASE SUBUNIT B"/>
    <property type="match status" value="1"/>
</dbReference>
<accession>A0A1Q8T9M4</accession>
<organism evidence="6 7">
    <name type="scientific">Chromohalobacter japonicus</name>
    <dbReference type="NCBI Taxonomy" id="223900"/>
    <lineage>
        <taxon>Bacteria</taxon>
        <taxon>Pseudomonadati</taxon>
        <taxon>Pseudomonadota</taxon>
        <taxon>Gammaproteobacteria</taxon>
        <taxon>Oceanospirillales</taxon>
        <taxon>Halomonadaceae</taxon>
        <taxon>Chromohalobacter</taxon>
    </lineage>
</organism>
<protein>
    <submittedName>
        <fullName evidence="6">Allophanate hydrolase</fullName>
    </submittedName>
</protein>
<keyword evidence="1" id="KW-0547">Nucleotide-binding</keyword>
<keyword evidence="2 6" id="KW-0378">Hydrolase</keyword>
<dbReference type="SMART" id="SM00796">
    <property type="entry name" value="AHS1"/>
    <property type="match status" value="1"/>
</dbReference>
<dbReference type="AlphaFoldDB" id="A0A1Q8T9M4"/>
<evidence type="ECO:0000313" key="6">
    <source>
        <dbReference type="EMBL" id="OLO10375.1"/>
    </source>
</evidence>
<name>A0A1Q8T9M4_9GAMM</name>
<evidence type="ECO:0000256" key="3">
    <source>
        <dbReference type="ARBA" id="ARBA00022840"/>
    </source>
</evidence>
<reference evidence="6 7" key="1">
    <citation type="submission" date="2016-12" db="EMBL/GenBank/DDBJ databases">
        <title>Draft genome sequences of strains Salinicola socius SMB35, Salinicola sp. MH3R3-1 and Chromohalobacter sp. SMB17 from the Verkhnekamsk potash mining region of Russia.</title>
        <authorList>
            <person name="Mavrodi D.V."/>
            <person name="Olsson B.E."/>
            <person name="Korsakova E.S."/>
            <person name="Pyankova A."/>
            <person name="Mavrodi O.V."/>
            <person name="Plotnikova E.G."/>
        </authorList>
    </citation>
    <scope>NUCLEOTIDE SEQUENCE [LARGE SCALE GENOMIC DNA]</scope>
    <source>
        <strain evidence="6 7">SMB17</strain>
    </source>
</reference>
<dbReference type="STRING" id="223900.GCA_000821045_02880"/>
<dbReference type="SUPFAM" id="SSF160467">
    <property type="entry name" value="PH0987 N-terminal domain-like"/>
    <property type="match status" value="1"/>
</dbReference>
<dbReference type="Gene3D" id="2.40.100.10">
    <property type="entry name" value="Cyclophilin-like"/>
    <property type="match status" value="1"/>
</dbReference>
<dbReference type="InterPro" id="IPR010016">
    <property type="entry name" value="PxpB"/>
</dbReference>
<dbReference type="GO" id="GO:0005524">
    <property type="term" value="F:ATP binding"/>
    <property type="evidence" value="ECO:0007669"/>
    <property type="project" value="UniProtKB-KW"/>
</dbReference>
<feature type="region of interest" description="Disordered" evidence="4">
    <location>
        <begin position="231"/>
        <end position="251"/>
    </location>
</feature>
<dbReference type="Gene3D" id="3.30.1360.40">
    <property type="match status" value="1"/>
</dbReference>
<keyword evidence="3" id="KW-0067">ATP-binding</keyword>
<evidence type="ECO:0000256" key="4">
    <source>
        <dbReference type="SAM" id="MobiDB-lite"/>
    </source>
</evidence>
<proteinExistence type="predicted"/>
<sequence length="251" mass="27422">MAWHGSEPVNDPSIETVGMDSLIVRLFDSIDEENMPWMLAADHALREAFGEALIDLVPSYTTLLVHYDIQRLDLQAARARVSEALKGLTPATSGEGQRHVIPVWYDVSVGPELERIAERLGGSQEDVIARHCARDYSVFALGFAPGYAFMGRLDDALATPRLKTPRQKVAAGSVAIAERQTAVYPTLSPGGWNIVGRTAVALFGRDREGYSLFRPGDKVRFEAISREAFIEQGGDPTPLAERGDTPTEAQA</sequence>
<gene>
    <name evidence="6" type="ORF">BTW10_15130</name>
</gene>
<comment type="caution">
    <text evidence="6">The sequence shown here is derived from an EMBL/GenBank/DDBJ whole genome shotgun (WGS) entry which is preliminary data.</text>
</comment>
<dbReference type="EMBL" id="MSDQ01000037">
    <property type="protein sequence ID" value="OLO10375.1"/>
    <property type="molecule type" value="Genomic_DNA"/>
</dbReference>